<gene>
    <name evidence="4" type="ORF">BDZ31_003192</name>
</gene>
<dbReference type="GO" id="GO:0005737">
    <property type="term" value="C:cytoplasm"/>
    <property type="evidence" value="ECO:0007669"/>
    <property type="project" value="UniProtKB-ARBA"/>
</dbReference>
<evidence type="ECO:0000256" key="1">
    <source>
        <dbReference type="SAM" id="MobiDB-lite"/>
    </source>
</evidence>
<dbReference type="AlphaFoldDB" id="A0A840IF07"/>
<dbReference type="PANTHER" id="PTHR13343:SF17">
    <property type="entry name" value="CELLULAR REPRESSOR OF E1A-STIMULATED GENES, ISOFORM A"/>
    <property type="match status" value="1"/>
</dbReference>
<dbReference type="Proteomes" id="UP000585272">
    <property type="component" value="Unassembled WGS sequence"/>
</dbReference>
<dbReference type="Pfam" id="PF10615">
    <property type="entry name" value="DUF2470"/>
    <property type="match status" value="1"/>
</dbReference>
<evidence type="ECO:0008006" key="6">
    <source>
        <dbReference type="Google" id="ProtNLM"/>
    </source>
</evidence>
<dbReference type="InterPro" id="IPR037119">
    <property type="entry name" value="Haem_oxidase_HugZ-like_sf"/>
</dbReference>
<dbReference type="EMBL" id="JACHNU010000004">
    <property type="protein sequence ID" value="MBB4663597.1"/>
    <property type="molecule type" value="Genomic_DNA"/>
</dbReference>
<dbReference type="Pfam" id="PF01243">
    <property type="entry name" value="PNPOx_N"/>
    <property type="match status" value="1"/>
</dbReference>
<dbReference type="PANTHER" id="PTHR13343">
    <property type="entry name" value="CREG1 PROTEIN"/>
    <property type="match status" value="1"/>
</dbReference>
<sequence length="272" mass="29692">MTTMRAPNPDHQAPKGFQYYPPPLEPVEPGPRRTPAEEARTLLANSDVATLATLSEDGTPWASMIMFGTLPDGSPTLMVSTLAEHGRNLERDQRGSISVMSPRRGPDPLQNGRVTLAGRFEKPEGERREAARQACFDAMMYGKVYEKFGDFSVWVLNVERVRWVGGYGVMGSDDAASYATAEIDPTAPNAEHAVEHLNDDHADALLLISQKLGGYPDATAAICTGIDRYGMDLSIDTPRGKAPQRIGFAERCEEADGLRMATVELARRARTA</sequence>
<evidence type="ECO:0000259" key="3">
    <source>
        <dbReference type="Pfam" id="PF10615"/>
    </source>
</evidence>
<feature type="domain" description="DUF2470" evidence="3">
    <location>
        <begin position="191"/>
        <end position="265"/>
    </location>
</feature>
<comment type="caution">
    <text evidence="4">The sequence shown here is derived from an EMBL/GenBank/DDBJ whole genome shotgun (WGS) entry which is preliminary data.</text>
</comment>
<organism evidence="4 5">
    <name type="scientific">Conexibacter arvalis</name>
    <dbReference type="NCBI Taxonomy" id="912552"/>
    <lineage>
        <taxon>Bacteria</taxon>
        <taxon>Bacillati</taxon>
        <taxon>Actinomycetota</taxon>
        <taxon>Thermoleophilia</taxon>
        <taxon>Solirubrobacterales</taxon>
        <taxon>Conexibacteraceae</taxon>
        <taxon>Conexibacter</taxon>
    </lineage>
</organism>
<feature type="compositionally biased region" description="Pro residues" evidence="1">
    <location>
        <begin position="20"/>
        <end position="29"/>
    </location>
</feature>
<keyword evidence="5" id="KW-1185">Reference proteome</keyword>
<protein>
    <recommendedName>
        <fullName evidence="6">DUF2470 domain-containing protein</fullName>
    </recommendedName>
</protein>
<name>A0A840IF07_9ACTN</name>
<dbReference type="Gene3D" id="3.20.180.10">
    <property type="entry name" value="PNP-oxidase-like"/>
    <property type="match status" value="1"/>
</dbReference>
<dbReference type="Gene3D" id="2.30.110.10">
    <property type="entry name" value="Electron Transport, Fmn-binding Protein, Chain A"/>
    <property type="match status" value="1"/>
</dbReference>
<proteinExistence type="predicted"/>
<feature type="region of interest" description="Disordered" evidence="1">
    <location>
        <begin position="1"/>
        <end position="35"/>
    </location>
</feature>
<feature type="domain" description="Pyridoxamine 5'-phosphate oxidase N-terminal" evidence="2">
    <location>
        <begin position="37"/>
        <end position="162"/>
    </location>
</feature>
<dbReference type="SUPFAM" id="SSF50475">
    <property type="entry name" value="FMN-binding split barrel"/>
    <property type="match status" value="1"/>
</dbReference>
<dbReference type="InterPro" id="IPR012349">
    <property type="entry name" value="Split_barrel_FMN-bd"/>
</dbReference>
<evidence type="ECO:0000313" key="5">
    <source>
        <dbReference type="Proteomes" id="UP000585272"/>
    </source>
</evidence>
<accession>A0A840IF07</accession>
<reference evidence="4 5" key="1">
    <citation type="submission" date="2020-08" db="EMBL/GenBank/DDBJ databases">
        <title>Genomic Encyclopedia of Archaeal and Bacterial Type Strains, Phase II (KMG-II): from individual species to whole genera.</title>
        <authorList>
            <person name="Goeker M."/>
        </authorList>
    </citation>
    <scope>NUCLEOTIDE SEQUENCE [LARGE SCALE GENOMIC DNA]</scope>
    <source>
        <strain evidence="4 5">DSM 23288</strain>
    </source>
</reference>
<evidence type="ECO:0000313" key="4">
    <source>
        <dbReference type="EMBL" id="MBB4663597.1"/>
    </source>
</evidence>
<dbReference type="InterPro" id="IPR019595">
    <property type="entry name" value="DUF2470"/>
</dbReference>
<evidence type="ECO:0000259" key="2">
    <source>
        <dbReference type="Pfam" id="PF01243"/>
    </source>
</evidence>
<dbReference type="InterPro" id="IPR011576">
    <property type="entry name" value="Pyridox_Oxase_N"/>
</dbReference>